<protein>
    <submittedName>
        <fullName evidence="1">Uncharacterized protein</fullName>
    </submittedName>
</protein>
<accession>A0A1L2CUC0</accession>
<evidence type="ECO:0000313" key="1">
    <source>
        <dbReference type="EMBL" id="AMM43622.1"/>
    </source>
</evidence>
<proteinExistence type="predicted"/>
<gene>
    <name evidence="1" type="ORF">CBB_57</name>
</gene>
<sequence length="173" mass="20847">MSENIYNKAKFYVDKVLYIFAGLDKCKQQLEQRSCQYYVKYKFNKNSFCYRYDRFQSFRILAQRNDSRGFFKSSNNYWIDHSGTNSMPGFDRAFMEIHEFTEDVDFMLSTLFDDKDLYHYYVGSLLYTSGFRGFVQKDISHNTLNALIRHVDDMYVSRDKLWYTPKTSPTFNF</sequence>
<dbReference type="Proteomes" id="UP000223891">
    <property type="component" value="Segment"/>
</dbReference>
<keyword evidence="2" id="KW-1185">Reference proteome</keyword>
<organism evidence="1 2">
    <name type="scientific">Pectobacterium phage vB_PcaM_CBB</name>
    <dbReference type="NCBI Taxonomy" id="2772511"/>
    <lineage>
        <taxon>Viruses</taxon>
        <taxon>Duplodnaviria</taxon>
        <taxon>Heunggongvirae</taxon>
        <taxon>Uroviricota</taxon>
        <taxon>Caudoviricetes</taxon>
        <taxon>Mimasvirus</taxon>
        <taxon>Mimasvirus CBB</taxon>
    </lineage>
</organism>
<dbReference type="EMBL" id="KU574722">
    <property type="protein sequence ID" value="AMM43622.1"/>
    <property type="molecule type" value="Genomic_DNA"/>
</dbReference>
<name>A0A1L2CUC0_9CAUD</name>
<evidence type="ECO:0000313" key="2">
    <source>
        <dbReference type="Proteomes" id="UP000223891"/>
    </source>
</evidence>
<reference evidence="2" key="1">
    <citation type="submission" date="2016-01" db="EMBL/GenBank/DDBJ databases">
        <title>Isolation and Characterization of Enterobacteria phage CBB.</title>
        <authorList>
            <person name="Buttimer C.T.H."/>
            <person name="Hendrix H."/>
            <person name="Alexandre H."/>
            <person name="O'Mahony J."/>
            <person name="Lavigne R."/>
            <person name="Coffey A."/>
        </authorList>
    </citation>
    <scope>NUCLEOTIDE SEQUENCE [LARGE SCALE GENOMIC DNA]</scope>
</reference>